<keyword evidence="2" id="KW-0813">Transport</keyword>
<comment type="caution">
    <text evidence="10">The sequence shown here is derived from an EMBL/GenBank/DDBJ whole genome shotgun (WGS) entry which is preliminary data.</text>
</comment>
<dbReference type="GO" id="GO:0005524">
    <property type="term" value="F:ATP binding"/>
    <property type="evidence" value="ECO:0007669"/>
    <property type="project" value="UniProtKB-KW"/>
</dbReference>
<dbReference type="Gene3D" id="3.40.50.300">
    <property type="entry name" value="P-loop containing nucleotide triphosphate hydrolases"/>
    <property type="match status" value="1"/>
</dbReference>
<dbReference type="AlphaFoldDB" id="A0A482W0S8"/>
<protein>
    <submittedName>
        <fullName evidence="10">ABC tran domain containing protein</fullName>
    </submittedName>
</protein>
<evidence type="ECO:0000256" key="6">
    <source>
        <dbReference type="ARBA" id="ARBA00022989"/>
    </source>
</evidence>
<dbReference type="GO" id="GO:0016887">
    <property type="term" value="F:ATP hydrolysis activity"/>
    <property type="evidence" value="ECO:0007669"/>
    <property type="project" value="InterPro"/>
</dbReference>
<dbReference type="Proteomes" id="UP000292052">
    <property type="component" value="Unassembled WGS sequence"/>
</dbReference>
<name>A0A482W0S8_ASBVE</name>
<reference evidence="10 11" key="1">
    <citation type="submission" date="2017-03" db="EMBL/GenBank/DDBJ databases">
        <title>Genome of the blue death feigning beetle - Asbolus verrucosus.</title>
        <authorList>
            <person name="Rider S.D."/>
        </authorList>
    </citation>
    <scope>NUCLEOTIDE SEQUENCE [LARGE SCALE GENOMIC DNA]</scope>
    <source>
        <strain evidence="10">Butters</strain>
        <tissue evidence="10">Head and leg muscle</tissue>
    </source>
</reference>
<dbReference type="InterPro" id="IPR017871">
    <property type="entry name" value="ABC_transporter-like_CS"/>
</dbReference>
<feature type="transmembrane region" description="Helical" evidence="8">
    <location>
        <begin position="6"/>
        <end position="24"/>
    </location>
</feature>
<gene>
    <name evidence="10" type="ORF">BDFB_014801</name>
</gene>
<evidence type="ECO:0000256" key="3">
    <source>
        <dbReference type="ARBA" id="ARBA00022692"/>
    </source>
</evidence>
<evidence type="ECO:0000313" key="11">
    <source>
        <dbReference type="Proteomes" id="UP000292052"/>
    </source>
</evidence>
<dbReference type="GO" id="GO:0016020">
    <property type="term" value="C:membrane"/>
    <property type="evidence" value="ECO:0007669"/>
    <property type="project" value="UniProtKB-SubCell"/>
</dbReference>
<feature type="non-terminal residue" evidence="10">
    <location>
        <position position="251"/>
    </location>
</feature>
<dbReference type="STRING" id="1661398.A0A482W0S8"/>
<dbReference type="FunFam" id="3.40.50.300:FF:000163">
    <property type="entry name" value="Multidrug resistance-associated protein member 4"/>
    <property type="match status" value="1"/>
</dbReference>
<keyword evidence="6 8" id="KW-1133">Transmembrane helix</keyword>
<evidence type="ECO:0000256" key="8">
    <source>
        <dbReference type="SAM" id="Phobius"/>
    </source>
</evidence>
<dbReference type="InterPro" id="IPR027417">
    <property type="entry name" value="P-loop_NTPase"/>
</dbReference>
<evidence type="ECO:0000256" key="1">
    <source>
        <dbReference type="ARBA" id="ARBA00004141"/>
    </source>
</evidence>
<dbReference type="CDD" id="cd03244">
    <property type="entry name" value="ABCC_MRP_domain2"/>
    <property type="match status" value="1"/>
</dbReference>
<dbReference type="InterPro" id="IPR050173">
    <property type="entry name" value="ABC_transporter_C-like"/>
</dbReference>
<dbReference type="PANTHER" id="PTHR24223">
    <property type="entry name" value="ATP-BINDING CASSETTE SUB-FAMILY C"/>
    <property type="match status" value="1"/>
</dbReference>
<evidence type="ECO:0000256" key="2">
    <source>
        <dbReference type="ARBA" id="ARBA00022448"/>
    </source>
</evidence>
<keyword evidence="3 8" id="KW-0812">Transmembrane</keyword>
<proteinExistence type="predicted"/>
<dbReference type="Pfam" id="PF00005">
    <property type="entry name" value="ABC_tran"/>
    <property type="match status" value="1"/>
</dbReference>
<evidence type="ECO:0000256" key="4">
    <source>
        <dbReference type="ARBA" id="ARBA00022741"/>
    </source>
</evidence>
<accession>A0A482W0S8</accession>
<evidence type="ECO:0000313" key="10">
    <source>
        <dbReference type="EMBL" id="RZC38670.1"/>
    </source>
</evidence>
<dbReference type="InterPro" id="IPR003593">
    <property type="entry name" value="AAA+_ATPase"/>
</dbReference>
<dbReference type="SMART" id="SM00382">
    <property type="entry name" value="AAA"/>
    <property type="match status" value="1"/>
</dbReference>
<dbReference type="InterPro" id="IPR003439">
    <property type="entry name" value="ABC_transporter-like_ATP-bd"/>
</dbReference>
<keyword evidence="5" id="KW-0067">ATP-binding</keyword>
<evidence type="ECO:0000259" key="9">
    <source>
        <dbReference type="SMART" id="SM00382"/>
    </source>
</evidence>
<dbReference type="GO" id="GO:0042626">
    <property type="term" value="F:ATPase-coupled transmembrane transporter activity"/>
    <property type="evidence" value="ECO:0007669"/>
    <property type="project" value="TreeGrafter"/>
</dbReference>
<dbReference type="SUPFAM" id="SSF52540">
    <property type="entry name" value="P-loop containing nucleoside triphosphate hydrolases"/>
    <property type="match status" value="1"/>
</dbReference>
<keyword evidence="11" id="KW-1185">Reference proteome</keyword>
<evidence type="ECO:0000256" key="5">
    <source>
        <dbReference type="ARBA" id="ARBA00022840"/>
    </source>
</evidence>
<dbReference type="PANTHER" id="PTHR24223:SF448">
    <property type="entry name" value="FI20146P1-RELATED"/>
    <property type="match status" value="1"/>
</dbReference>
<keyword evidence="4" id="KW-0547">Nucleotide-binding</keyword>
<comment type="subcellular location">
    <subcellularLocation>
        <location evidence="1">Membrane</location>
        <topology evidence="1">Multi-pass membrane protein</topology>
    </subcellularLocation>
</comment>
<organism evidence="10 11">
    <name type="scientific">Asbolus verrucosus</name>
    <name type="common">Desert ironclad beetle</name>
    <dbReference type="NCBI Taxonomy" id="1661398"/>
    <lineage>
        <taxon>Eukaryota</taxon>
        <taxon>Metazoa</taxon>
        <taxon>Ecdysozoa</taxon>
        <taxon>Arthropoda</taxon>
        <taxon>Hexapoda</taxon>
        <taxon>Insecta</taxon>
        <taxon>Pterygota</taxon>
        <taxon>Neoptera</taxon>
        <taxon>Endopterygota</taxon>
        <taxon>Coleoptera</taxon>
        <taxon>Polyphaga</taxon>
        <taxon>Cucujiformia</taxon>
        <taxon>Tenebrionidae</taxon>
        <taxon>Pimeliinae</taxon>
        <taxon>Asbolus</taxon>
    </lineage>
</organism>
<evidence type="ECO:0000256" key="7">
    <source>
        <dbReference type="ARBA" id="ARBA00023136"/>
    </source>
</evidence>
<keyword evidence="7 8" id="KW-0472">Membrane</keyword>
<sequence>MGVSYIGLILMQLAVFPGLASFLMKSFTEIDAQMASVERVVEYTQLIPENDDGSDLVPELWPVQTNIEFQSVSMRYSESDPYVLHRISFKVESGQKIGIVGRTGAGKSSLIVALFRLFPFEGNIVIDGVDTKTIPLNSLRSKISIIPQDPVLFPGTLRKNLDPFDEYADAEIWNALDEVKLKQTVSTLMSGLEHPVLEGGSNFSVGQKQLLCLVRTMLRKNKIIVLDEATANIDLTTDEIIQSTIKTKFKD</sequence>
<feature type="domain" description="AAA+ ATPase" evidence="9">
    <location>
        <begin position="93"/>
        <end position="251"/>
    </location>
</feature>
<dbReference type="OrthoDB" id="6500128at2759"/>
<dbReference type="EMBL" id="QDEB01041161">
    <property type="protein sequence ID" value="RZC38670.1"/>
    <property type="molecule type" value="Genomic_DNA"/>
</dbReference>
<dbReference type="PROSITE" id="PS00211">
    <property type="entry name" value="ABC_TRANSPORTER_1"/>
    <property type="match status" value="1"/>
</dbReference>